<dbReference type="RefSeq" id="WP_076176396.1">
    <property type="nucleotide sequence ID" value="NZ_MRTP01000018.1"/>
</dbReference>
<comment type="caution">
    <text evidence="1">The sequence shown here is derived from an EMBL/GenBank/DDBJ whole genome shotgun (WGS) entry which is preliminary data.</text>
</comment>
<protein>
    <submittedName>
        <fullName evidence="1">Uncharacterized protein</fullName>
    </submittedName>
</protein>
<keyword evidence="2" id="KW-1185">Reference proteome</keyword>
<proteinExistence type="predicted"/>
<dbReference type="AlphaFoldDB" id="A0A1R1E672"/>
<accession>A0A1R1E672</accession>
<evidence type="ECO:0000313" key="1">
    <source>
        <dbReference type="EMBL" id="OMF47317.1"/>
    </source>
</evidence>
<sequence length="203" mass="23903">MNEERGRKVRSDKKRTIAAPLEENIYELVAQISYICDRPLKDIGELLCREGIKSTKLIDTIKGKFRRDFFYEENRLYLGDLHRTPYKVKPGIQKRLYMKFYDFEHERFSQLSYALDGSVQAATALVLTTAMMRKDIMYPILARFIQRDLDPKRTDQLRYLCRFLDSQNPEEYITVPAIISYAIGQSLQNNQKIKRTLSGLFKI</sequence>
<reference evidence="1 2" key="1">
    <citation type="submission" date="2016-11" db="EMBL/GenBank/DDBJ databases">
        <title>Paenibacillus species isolates.</title>
        <authorList>
            <person name="Beno S.M."/>
        </authorList>
    </citation>
    <scope>NUCLEOTIDE SEQUENCE [LARGE SCALE GENOMIC DNA]</scope>
    <source>
        <strain evidence="1 2">FSL R5-0378</strain>
    </source>
</reference>
<evidence type="ECO:0000313" key="2">
    <source>
        <dbReference type="Proteomes" id="UP000187172"/>
    </source>
</evidence>
<name>A0A1R1E672_9BACL</name>
<gene>
    <name evidence="1" type="ORF">BK138_32305</name>
</gene>
<organism evidence="1 2">
    <name type="scientific">Paenibacillus rhizosphaerae</name>
    <dbReference type="NCBI Taxonomy" id="297318"/>
    <lineage>
        <taxon>Bacteria</taxon>
        <taxon>Bacillati</taxon>
        <taxon>Bacillota</taxon>
        <taxon>Bacilli</taxon>
        <taxon>Bacillales</taxon>
        <taxon>Paenibacillaceae</taxon>
        <taxon>Paenibacillus</taxon>
    </lineage>
</organism>
<dbReference type="EMBL" id="MRTP01000018">
    <property type="protein sequence ID" value="OMF47317.1"/>
    <property type="molecule type" value="Genomic_DNA"/>
</dbReference>
<dbReference type="Proteomes" id="UP000187172">
    <property type="component" value="Unassembled WGS sequence"/>
</dbReference>